<accession>A0ACC2NLT2</accession>
<sequence length="487" mass="54847">MFNRTQEKIVVRFMFDHPEVGKGHQTNLGPNGKIVYRQLLDRLLQDVNCAGPAMTIERLLSAWTAKRLSAKEKLPDYRNQKKETGNEPMTETLTDEEKTICNLFKNFALPTFLEENFGFGHCWLSALDRVAAEAKTRGVKNLSAEEQRMYKLLKEAGKENFSVDSCEAKLKKFENLKNVGDEAAKELLDAKMTTQTTTQEFYPKSYCTNEKKSTSGGSSINSSITDDCSIVSPKEVSTWSSDCKVNLAKPGAFDEMSETLASGNTTSLTFIELKDKVENNTLNLAFHSLREVPADVALIEFTQIRIEKNSIVYLPDFLTNMISLTRIEVQENSLESLPDGIGRILDLKHFNVPSHKLTTLPLTMALLNKVKHLSVNANPLEESLADLAELPYNDDKYVVNMGDKTIQELSNLIEISDTLVKNQKDHHDSVLNILMDIRNDNREFYSYIKSQSPVIQQSPVSFENNHGASSNNKENEAEEIDGEKIED</sequence>
<organism evidence="1 2">
    <name type="scientific">Eretmocerus hayati</name>
    <dbReference type="NCBI Taxonomy" id="131215"/>
    <lineage>
        <taxon>Eukaryota</taxon>
        <taxon>Metazoa</taxon>
        <taxon>Ecdysozoa</taxon>
        <taxon>Arthropoda</taxon>
        <taxon>Hexapoda</taxon>
        <taxon>Insecta</taxon>
        <taxon>Pterygota</taxon>
        <taxon>Neoptera</taxon>
        <taxon>Endopterygota</taxon>
        <taxon>Hymenoptera</taxon>
        <taxon>Apocrita</taxon>
        <taxon>Proctotrupomorpha</taxon>
        <taxon>Chalcidoidea</taxon>
        <taxon>Aphelinidae</taxon>
        <taxon>Aphelininae</taxon>
        <taxon>Eretmocerus</taxon>
    </lineage>
</organism>
<keyword evidence="2" id="KW-1185">Reference proteome</keyword>
<dbReference type="Proteomes" id="UP001239111">
    <property type="component" value="Chromosome 3"/>
</dbReference>
<proteinExistence type="predicted"/>
<reference evidence="1" key="1">
    <citation type="submission" date="2023-04" db="EMBL/GenBank/DDBJ databases">
        <title>A chromosome-level genome assembly of the parasitoid wasp Eretmocerus hayati.</title>
        <authorList>
            <person name="Zhong Y."/>
            <person name="Liu S."/>
            <person name="Liu Y."/>
        </authorList>
    </citation>
    <scope>NUCLEOTIDE SEQUENCE</scope>
    <source>
        <strain evidence="1">ZJU_SS_LIU_2023</strain>
    </source>
</reference>
<evidence type="ECO:0000313" key="2">
    <source>
        <dbReference type="Proteomes" id="UP001239111"/>
    </source>
</evidence>
<name>A0ACC2NLT2_9HYME</name>
<gene>
    <name evidence="1" type="ORF">QAD02_003318</name>
</gene>
<evidence type="ECO:0000313" key="1">
    <source>
        <dbReference type="EMBL" id="KAJ8672059.1"/>
    </source>
</evidence>
<dbReference type="EMBL" id="CM056743">
    <property type="protein sequence ID" value="KAJ8672059.1"/>
    <property type="molecule type" value="Genomic_DNA"/>
</dbReference>
<comment type="caution">
    <text evidence="1">The sequence shown here is derived from an EMBL/GenBank/DDBJ whole genome shotgun (WGS) entry which is preliminary data.</text>
</comment>
<protein>
    <submittedName>
        <fullName evidence="1">Uncharacterized protein</fullName>
    </submittedName>
</protein>